<gene>
    <name evidence="7" type="ORF">HHK36_028734</name>
</gene>
<dbReference type="InterPro" id="IPR003521">
    <property type="entry name" value="ICln"/>
</dbReference>
<comment type="similarity">
    <text evidence="3">Belongs to the pICln (TC 1.A.47) family.</text>
</comment>
<evidence type="ECO:0000256" key="4">
    <source>
        <dbReference type="ARBA" id="ARBA00022490"/>
    </source>
</evidence>
<proteinExistence type="inferred from homology"/>
<dbReference type="GO" id="GO:0005506">
    <property type="term" value="F:iron ion binding"/>
    <property type="evidence" value="ECO:0007669"/>
    <property type="project" value="InterPro"/>
</dbReference>
<keyword evidence="5" id="KW-0539">Nucleus</keyword>
<accession>A0A835D2W7</accession>
<sequence>MALGLRQFTERVGDGAGKPVLDAENDEELMHVQPGVAIVLDNRTPESPGTLYISTKRVFWLSDLERERGYSVDFFSLSLHAVSTDPEAYPSLCIYTQIETDADEDEESGGSDSECNEILDVSKITEMRLVPSDPNQLVTLFDIFCECAELNPEPVEEQEEEHNWIFSSDQMKDDDMATGGGEDSEWHLSENPANPIGYSNGDHDLARTVLEACLQSLYYLFGNFTFKLMIGASRMHREWSVTHAVVTRWSWWWDGITENYVTKAVVTLLVAILVISWYTWLGKRSMNGKPPLPPGPRGLPVVGYLPFLEADLHRYFAKLAQVYGPIMKLQLGNKLCVVLSSSSLAKEVLKDHDAVFANHDAPVAGLAVTYGGLDIVWSPNGPYWRMLRKVCVREMMSNTSLDACYSLRQQEVREMVRDVYNMTGKPINIAEQAFITTLNVIMNMLWGGTLQGEERSSVGVEFQKVVGDIIELLGKPNISDLFPVLARFDIQGIERQTKEKLSWFDRIFESVIDKRLKMDRACGDDTYKNNKSKDFLQFLLERKQGDDKESLTMIQLKALFMVSSS</sequence>
<dbReference type="Pfam" id="PF03517">
    <property type="entry name" value="Voldacs"/>
    <property type="match status" value="1"/>
</dbReference>
<dbReference type="InterPro" id="IPR039924">
    <property type="entry name" value="ICln/Lot5/Saf5"/>
</dbReference>
<dbReference type="PANTHER" id="PTHR47951">
    <property type="entry name" value="OS08G0547900 PROTEIN"/>
    <property type="match status" value="1"/>
</dbReference>
<name>A0A835D2W7_TETSI</name>
<keyword evidence="4" id="KW-0963">Cytoplasm</keyword>
<evidence type="ECO:0000313" key="8">
    <source>
        <dbReference type="Proteomes" id="UP000655225"/>
    </source>
</evidence>
<protein>
    <submittedName>
        <fullName evidence="7">Uncharacterized protein</fullName>
    </submittedName>
</protein>
<comment type="subcellular location">
    <subcellularLocation>
        <location evidence="2">Cytoplasm</location>
    </subcellularLocation>
    <subcellularLocation>
        <location evidence="1">Nucleus</location>
    </subcellularLocation>
</comment>
<dbReference type="AlphaFoldDB" id="A0A835D2W7"/>
<dbReference type="Pfam" id="PF00067">
    <property type="entry name" value="p450"/>
    <property type="match status" value="1"/>
</dbReference>
<dbReference type="OrthoDB" id="2789670at2759"/>
<dbReference type="PRINTS" id="PR01348">
    <property type="entry name" value="ICLNCHANNEL"/>
</dbReference>
<dbReference type="GO" id="GO:0016705">
    <property type="term" value="F:oxidoreductase activity, acting on paired donors, with incorporation or reduction of molecular oxygen"/>
    <property type="evidence" value="ECO:0007669"/>
    <property type="project" value="InterPro"/>
</dbReference>
<reference evidence="7 8" key="1">
    <citation type="submission" date="2020-04" db="EMBL/GenBank/DDBJ databases">
        <title>Plant Genome Project.</title>
        <authorList>
            <person name="Zhang R.-G."/>
        </authorList>
    </citation>
    <scope>NUCLEOTIDE SEQUENCE [LARGE SCALE GENOMIC DNA]</scope>
    <source>
        <strain evidence="7">YNK0</strain>
        <tissue evidence="7">Leaf</tissue>
    </source>
</reference>
<evidence type="ECO:0000256" key="2">
    <source>
        <dbReference type="ARBA" id="ARBA00004496"/>
    </source>
</evidence>
<dbReference type="SUPFAM" id="SSF48264">
    <property type="entry name" value="Cytochrome P450"/>
    <property type="match status" value="1"/>
</dbReference>
<dbReference type="InterPro" id="IPR036396">
    <property type="entry name" value="Cyt_P450_sf"/>
</dbReference>
<dbReference type="InterPro" id="IPR011993">
    <property type="entry name" value="PH-like_dom_sf"/>
</dbReference>
<dbReference type="InterPro" id="IPR001128">
    <property type="entry name" value="Cyt_P450"/>
</dbReference>
<keyword evidence="8" id="KW-1185">Reference proteome</keyword>
<evidence type="ECO:0000256" key="6">
    <source>
        <dbReference type="SAM" id="MobiDB-lite"/>
    </source>
</evidence>
<dbReference type="Gene3D" id="1.10.630.10">
    <property type="entry name" value="Cytochrome P450"/>
    <property type="match status" value="1"/>
</dbReference>
<dbReference type="GO" id="GO:0006821">
    <property type="term" value="P:chloride transport"/>
    <property type="evidence" value="ECO:0007669"/>
    <property type="project" value="InterPro"/>
</dbReference>
<dbReference type="GO" id="GO:0006884">
    <property type="term" value="P:cell volume homeostasis"/>
    <property type="evidence" value="ECO:0007669"/>
    <property type="project" value="InterPro"/>
</dbReference>
<dbReference type="GO" id="GO:0034715">
    <property type="term" value="C:pICln-Sm protein complex"/>
    <property type="evidence" value="ECO:0007669"/>
    <property type="project" value="InterPro"/>
</dbReference>
<feature type="region of interest" description="Disordered" evidence="6">
    <location>
        <begin position="166"/>
        <end position="191"/>
    </location>
</feature>
<evidence type="ECO:0000313" key="7">
    <source>
        <dbReference type="EMBL" id="KAF8379301.1"/>
    </source>
</evidence>
<comment type="caution">
    <text evidence="7">The sequence shown here is derived from an EMBL/GenBank/DDBJ whole genome shotgun (WGS) entry which is preliminary data.</text>
</comment>
<dbReference type="PANTHER" id="PTHR47951:SF8">
    <property type="entry name" value="CYTOCHROME P450 93A2-LIKE"/>
    <property type="match status" value="1"/>
</dbReference>
<dbReference type="GO" id="GO:0020037">
    <property type="term" value="F:heme binding"/>
    <property type="evidence" value="ECO:0007669"/>
    <property type="project" value="InterPro"/>
</dbReference>
<evidence type="ECO:0000256" key="3">
    <source>
        <dbReference type="ARBA" id="ARBA00007054"/>
    </source>
</evidence>
<evidence type="ECO:0000256" key="1">
    <source>
        <dbReference type="ARBA" id="ARBA00004123"/>
    </source>
</evidence>
<dbReference type="GO" id="GO:0005634">
    <property type="term" value="C:nucleus"/>
    <property type="evidence" value="ECO:0007669"/>
    <property type="project" value="UniProtKB-SubCell"/>
</dbReference>
<evidence type="ECO:0000256" key="5">
    <source>
        <dbReference type="ARBA" id="ARBA00023242"/>
    </source>
</evidence>
<dbReference type="EMBL" id="JABCRI010000022">
    <property type="protein sequence ID" value="KAF8379301.1"/>
    <property type="molecule type" value="Genomic_DNA"/>
</dbReference>
<dbReference type="GO" id="GO:0005829">
    <property type="term" value="C:cytosol"/>
    <property type="evidence" value="ECO:0007669"/>
    <property type="project" value="InterPro"/>
</dbReference>
<dbReference type="GO" id="GO:0034709">
    <property type="term" value="C:methylosome"/>
    <property type="evidence" value="ECO:0007669"/>
    <property type="project" value="InterPro"/>
</dbReference>
<dbReference type="GO" id="GO:0000387">
    <property type="term" value="P:spliceosomal snRNP assembly"/>
    <property type="evidence" value="ECO:0007669"/>
    <property type="project" value="InterPro"/>
</dbReference>
<dbReference type="GO" id="GO:0004497">
    <property type="term" value="F:monooxygenase activity"/>
    <property type="evidence" value="ECO:0007669"/>
    <property type="project" value="InterPro"/>
</dbReference>
<dbReference type="GO" id="GO:0005886">
    <property type="term" value="C:plasma membrane"/>
    <property type="evidence" value="ECO:0007669"/>
    <property type="project" value="InterPro"/>
</dbReference>
<dbReference type="Proteomes" id="UP000655225">
    <property type="component" value="Unassembled WGS sequence"/>
</dbReference>
<dbReference type="Gene3D" id="2.30.29.30">
    <property type="entry name" value="Pleckstrin-homology domain (PH domain)/Phosphotyrosine-binding domain (PTB)"/>
    <property type="match status" value="1"/>
</dbReference>
<organism evidence="7 8">
    <name type="scientific">Tetracentron sinense</name>
    <name type="common">Spur-leaf</name>
    <dbReference type="NCBI Taxonomy" id="13715"/>
    <lineage>
        <taxon>Eukaryota</taxon>
        <taxon>Viridiplantae</taxon>
        <taxon>Streptophyta</taxon>
        <taxon>Embryophyta</taxon>
        <taxon>Tracheophyta</taxon>
        <taxon>Spermatophyta</taxon>
        <taxon>Magnoliopsida</taxon>
        <taxon>Trochodendrales</taxon>
        <taxon>Trochodendraceae</taxon>
        <taxon>Tetracentron</taxon>
    </lineage>
</organism>